<feature type="region of interest" description="Disordered" evidence="1">
    <location>
        <begin position="63"/>
        <end position="96"/>
    </location>
</feature>
<comment type="caution">
    <text evidence="2">The sequence shown here is derived from an EMBL/GenBank/DDBJ whole genome shotgun (WGS) entry which is preliminary data.</text>
</comment>
<feature type="compositionally biased region" description="Polar residues" evidence="1">
    <location>
        <begin position="971"/>
        <end position="988"/>
    </location>
</feature>
<dbReference type="Pfam" id="PF10303">
    <property type="entry name" value="DUF2408"/>
    <property type="match status" value="1"/>
</dbReference>
<feature type="compositionally biased region" description="Low complexity" evidence="1">
    <location>
        <begin position="138"/>
        <end position="168"/>
    </location>
</feature>
<feature type="region of interest" description="Disordered" evidence="1">
    <location>
        <begin position="946"/>
        <end position="989"/>
    </location>
</feature>
<evidence type="ECO:0000313" key="2">
    <source>
        <dbReference type="EMBL" id="KAE8271800.1"/>
    </source>
</evidence>
<accession>A0A8X7NGE2</accession>
<dbReference type="AlphaFoldDB" id="A0A8X7NGE2"/>
<keyword evidence="3" id="KW-1185">Reference proteome</keyword>
<feature type="region of interest" description="Disordered" evidence="1">
    <location>
        <begin position="1011"/>
        <end position="1039"/>
    </location>
</feature>
<reference evidence="2" key="2">
    <citation type="journal article" date="2019" name="IMA Fungus">
        <title>Genome sequencing and comparison of five Tilletia species to identify candidate genes for the detection of regulated species infecting wheat.</title>
        <authorList>
            <person name="Nguyen H.D.T."/>
            <person name="Sultana T."/>
            <person name="Kesanakurti P."/>
            <person name="Hambleton S."/>
        </authorList>
    </citation>
    <scope>NUCLEOTIDE SEQUENCE</scope>
    <source>
        <strain evidence="2">DAOMC 236422</strain>
    </source>
</reference>
<sequence>MSSIPYEELPILEALINIRNRLTALKKDSSQYIRAQDVMQIYQQVIKQISRLNAVRDEASASSSSSSAASASASASPAPLTASATATDTPVSPLSPSISSALAGAGNNNNVFGNLSTRSSSNNIAASLGTAAGIQQTSSSSSSSVEALSSTTAPTPSNPSYTNTQTTSASSNDSSPLTNRVDTTLNDVFALLSLFFLTIGKSRESPALFSQLSCMKQLLDHLAESGIYTETDLKPFADRLRELREIIIRDGEAGRSAVQLTKLMIRKLEGCERVLHDLQGTLSVLSVELLPIHQRLINVRRQIAAAAAKPKPARTEIKLLQEELRRIDSKRVDGKFLGPGGSSVPAGQAILVGILEECFEICHDITVRNDEVPMELQPIYDRLVEIKAQLEHLVLTHRWTLRETDLWNYQVSLKEIDRMRVDGKFVDSEGKQPEGQLVLLYLLRRCYGLIYRLVASSEPISEELMPISNKLSTVQKCLKEVSKYGGPFTMRDLYPYRLALHQIDSLRAVPSGEIGKDGQRKWLGRDGNVPEGQAILRAQYEEVEQTIEEMLNRQEDDDDEYEEEEEDEDEDEDDGGEGEDGSGSDSEADGNTSMRVTGATSHRPLGTRVLTGGTGVGGSNGFPGSGAASGDDSALASPMLQLGSGFSTPGFAPIQPWGIQTFTSQGQQAAMAAATSNGLSRPPLKGAGPWSTFGSQASGISSSAGSMTGGTTSTSGGSNAGDAFQLSEAAISPTPTGGLGGSGVEANGSFPPAAAGSSTTSGLPQTDTVTASNASSSSGLPAGTGTGAGPGGAGPGQVILALGTSSDGSPTPIAQAFPPSAHQAAPTRMPAAYHAGYATTQPFVASVSPGRGLPTFFTTSQNLGVGAGTSEPGSLPSLGAAAVAASAQLTGSSTTSSSSAVSSTSDGSTTPASADGTADGAASFLSSMGTPQAASSAIAIMNAATSSPVPARGGEGSSNNNNESSSKSGSTTIEATRMMDSQRSTSERTLVPGAALDGIEMGLSSSAPAPAVAVADKADASAQTDAEPPSSAVDGSKLS</sequence>
<feature type="region of interest" description="Disordered" evidence="1">
    <location>
        <begin position="551"/>
        <end position="632"/>
    </location>
</feature>
<protein>
    <submittedName>
        <fullName evidence="2">Uncharacterized protein</fullName>
    </submittedName>
</protein>
<dbReference type="PANTHER" id="PTHR28086:SF1">
    <property type="entry name" value="CU(2+) SUPPRESSING AND BLEOMYCIN SENSITIVE PROTEIN 1"/>
    <property type="match status" value="1"/>
</dbReference>
<proteinExistence type="predicted"/>
<dbReference type="GO" id="GO:0005634">
    <property type="term" value="C:nucleus"/>
    <property type="evidence" value="ECO:0007669"/>
    <property type="project" value="TreeGrafter"/>
</dbReference>
<feature type="compositionally biased region" description="Low complexity" evidence="1">
    <location>
        <begin position="691"/>
        <end position="721"/>
    </location>
</feature>
<dbReference type="Proteomes" id="UP000078113">
    <property type="component" value="Unassembled WGS sequence"/>
</dbReference>
<organism evidence="2 3">
    <name type="scientific">Tilletia walkeri</name>
    <dbReference type="NCBI Taxonomy" id="117179"/>
    <lineage>
        <taxon>Eukaryota</taxon>
        <taxon>Fungi</taxon>
        <taxon>Dikarya</taxon>
        <taxon>Basidiomycota</taxon>
        <taxon>Ustilaginomycotina</taxon>
        <taxon>Exobasidiomycetes</taxon>
        <taxon>Tilletiales</taxon>
        <taxon>Tilletiaceae</taxon>
        <taxon>Tilletia</taxon>
    </lineage>
</organism>
<feature type="region of interest" description="Disordered" evidence="1">
    <location>
        <begin position="891"/>
        <end position="917"/>
    </location>
</feature>
<dbReference type="PANTHER" id="PTHR28086">
    <property type="entry name" value="UPF0662 PROTEIN YPL260W"/>
    <property type="match status" value="1"/>
</dbReference>
<feature type="compositionally biased region" description="Polar residues" evidence="1">
    <location>
        <begin position="591"/>
        <end position="600"/>
    </location>
</feature>
<feature type="compositionally biased region" description="Acidic residues" evidence="1">
    <location>
        <begin position="555"/>
        <end position="588"/>
    </location>
</feature>
<gene>
    <name evidence="2" type="ORF">A4X09_0g546</name>
</gene>
<reference evidence="2" key="1">
    <citation type="submission" date="2016-04" db="EMBL/GenBank/DDBJ databases">
        <authorList>
            <person name="Nguyen H.D."/>
            <person name="Samba Siva P."/>
            <person name="Cullis J."/>
            <person name="Levesque C.A."/>
            <person name="Hambleton S."/>
        </authorList>
    </citation>
    <scope>NUCLEOTIDE SEQUENCE</scope>
    <source>
        <strain evidence="2">DAOMC 236422</strain>
    </source>
</reference>
<feature type="compositionally biased region" description="Gly residues" evidence="1">
    <location>
        <begin position="612"/>
        <end position="624"/>
    </location>
</feature>
<dbReference type="GO" id="GO:0005737">
    <property type="term" value="C:cytoplasm"/>
    <property type="evidence" value="ECO:0007669"/>
    <property type="project" value="TreeGrafter"/>
</dbReference>
<feature type="compositionally biased region" description="Gly residues" evidence="1">
    <location>
        <begin position="782"/>
        <end position="795"/>
    </location>
</feature>
<feature type="region of interest" description="Disordered" evidence="1">
    <location>
        <begin position="677"/>
        <end position="827"/>
    </location>
</feature>
<evidence type="ECO:0000313" key="3">
    <source>
        <dbReference type="Proteomes" id="UP000078113"/>
    </source>
</evidence>
<feature type="compositionally biased region" description="Low complexity" evidence="1">
    <location>
        <begin position="957"/>
        <end position="970"/>
    </location>
</feature>
<feature type="compositionally biased region" description="Polar residues" evidence="1">
    <location>
        <begin position="756"/>
        <end position="773"/>
    </location>
</feature>
<evidence type="ECO:0000256" key="1">
    <source>
        <dbReference type="SAM" id="MobiDB-lite"/>
    </source>
</evidence>
<name>A0A8X7NGE2_9BASI</name>
<dbReference type="InterPro" id="IPR018810">
    <property type="entry name" value="UPF0662"/>
</dbReference>
<dbReference type="EMBL" id="LWDG02000010">
    <property type="protein sequence ID" value="KAE8271800.1"/>
    <property type="molecule type" value="Genomic_DNA"/>
</dbReference>
<feature type="region of interest" description="Disordered" evidence="1">
    <location>
        <begin position="137"/>
        <end position="177"/>
    </location>
</feature>